<gene>
    <name evidence="4" type="ORF">H9717_07930</name>
</gene>
<reference evidence="4" key="1">
    <citation type="journal article" date="2021" name="PeerJ">
        <title>Extensive microbial diversity within the chicken gut microbiome revealed by metagenomics and culture.</title>
        <authorList>
            <person name="Gilroy R."/>
            <person name="Ravi A."/>
            <person name="Getino M."/>
            <person name="Pursley I."/>
            <person name="Horton D.L."/>
            <person name="Alikhan N.F."/>
            <person name="Baker D."/>
            <person name="Gharbi K."/>
            <person name="Hall N."/>
            <person name="Watson M."/>
            <person name="Adriaenssens E.M."/>
            <person name="Foster-Nyarko E."/>
            <person name="Jarju S."/>
            <person name="Secka A."/>
            <person name="Antonio M."/>
            <person name="Oren A."/>
            <person name="Chaudhuri R.R."/>
            <person name="La Ragione R."/>
            <person name="Hildebrand F."/>
            <person name="Pallen M.J."/>
        </authorList>
    </citation>
    <scope>NUCLEOTIDE SEQUENCE</scope>
    <source>
        <strain evidence="4">CHK179-7159</strain>
    </source>
</reference>
<dbReference type="PANTHER" id="PTHR30061">
    <property type="entry name" value="MALTOSE-BINDING PERIPLASMIC PROTEIN"/>
    <property type="match status" value="1"/>
</dbReference>
<dbReference type="EMBL" id="DWYY01000083">
    <property type="protein sequence ID" value="HJA93030.1"/>
    <property type="molecule type" value="Genomic_DNA"/>
</dbReference>
<comment type="caution">
    <text evidence="4">The sequence shown here is derived from an EMBL/GenBank/DDBJ whole genome shotgun (WGS) entry which is preliminary data.</text>
</comment>
<protein>
    <submittedName>
        <fullName evidence="4">Extracellular solute-binding protein</fullName>
    </submittedName>
</protein>
<dbReference type="Proteomes" id="UP000886858">
    <property type="component" value="Unassembled WGS sequence"/>
</dbReference>
<evidence type="ECO:0000256" key="1">
    <source>
        <dbReference type="ARBA" id="ARBA00008520"/>
    </source>
</evidence>
<evidence type="ECO:0000256" key="2">
    <source>
        <dbReference type="ARBA" id="ARBA00022448"/>
    </source>
</evidence>
<proteinExistence type="inferred from homology"/>
<organism evidence="4 5">
    <name type="scientific">Candidatus Eisenbergiella merdipullorum</name>
    <dbReference type="NCBI Taxonomy" id="2838553"/>
    <lineage>
        <taxon>Bacteria</taxon>
        <taxon>Bacillati</taxon>
        <taxon>Bacillota</taxon>
        <taxon>Clostridia</taxon>
        <taxon>Lachnospirales</taxon>
        <taxon>Lachnospiraceae</taxon>
        <taxon>Eisenbergiella</taxon>
    </lineage>
</organism>
<evidence type="ECO:0000256" key="3">
    <source>
        <dbReference type="ARBA" id="ARBA00022729"/>
    </source>
</evidence>
<comment type="similarity">
    <text evidence="1">Belongs to the bacterial solute-binding protein 1 family.</text>
</comment>
<dbReference type="GO" id="GO:0055052">
    <property type="term" value="C:ATP-binding cassette (ABC) transporter complex, substrate-binding subunit-containing"/>
    <property type="evidence" value="ECO:0007669"/>
    <property type="project" value="TreeGrafter"/>
</dbReference>
<evidence type="ECO:0000313" key="5">
    <source>
        <dbReference type="Proteomes" id="UP000886858"/>
    </source>
</evidence>
<keyword evidence="3" id="KW-0732">Signal</keyword>
<dbReference type="GO" id="GO:0015768">
    <property type="term" value="P:maltose transport"/>
    <property type="evidence" value="ECO:0007669"/>
    <property type="project" value="TreeGrafter"/>
</dbReference>
<dbReference type="InterPro" id="IPR006059">
    <property type="entry name" value="SBP"/>
</dbReference>
<dbReference type="GO" id="GO:1901982">
    <property type="term" value="F:maltose binding"/>
    <property type="evidence" value="ECO:0007669"/>
    <property type="project" value="TreeGrafter"/>
</dbReference>
<dbReference type="PANTHER" id="PTHR30061:SF50">
    <property type="entry name" value="MALTOSE_MALTODEXTRIN-BINDING PERIPLASMIC PROTEIN"/>
    <property type="match status" value="1"/>
</dbReference>
<dbReference type="GO" id="GO:0042956">
    <property type="term" value="P:maltodextrin transmembrane transport"/>
    <property type="evidence" value="ECO:0007669"/>
    <property type="project" value="TreeGrafter"/>
</dbReference>
<sequence length="524" mass="57516">MKKEKRKENSTHRVSLRFRIFAVAALLAAAALLLYFGAGSGRQAELSPLPENVLVDKPTLNLWYTDDSITDFLAAAALDFSENSDVRVIPRLVSGLEYLESINEASLSSNMVPDVYIIGNDSLEKAWLSGLASEVRNEDSYVSEENFPETALRAVTYQDHLAGYPFYYETTALVYNLTYLEEAAADQLQAEADALAGQEAQAFVDENGGPLQEDAVQTGGGTAADARDDAAADGMEGASDEGRIAARTQELIPETIDDILAFADSYNAPEQVEAVFCWDVSDVFYNYFFIGNYVDVGGPDGDDTEMIDIYNPDAIRCLAAYQELTQFFSIDPEEVSYESVAQDFLDGKLVFTIATTDLLSRLEKAEEDGSFPYEYGVSRVPDIDGELVTRSLSVTDAVVVNGYSEKKDAAHAFARYLTQTAAGELYESSGKVPANTQISLPDVQTEAFAQEYASSVPIPKMMAASNYWVQMEIAFTRAWNGEDVSAVLREISEQIMTQVTGESYTEEYIEPPAEETEIQEQTSG</sequence>
<name>A0A9D2L142_9FIRM</name>
<reference evidence="4" key="2">
    <citation type="submission" date="2021-04" db="EMBL/GenBank/DDBJ databases">
        <authorList>
            <person name="Gilroy R."/>
        </authorList>
    </citation>
    <scope>NUCLEOTIDE SEQUENCE</scope>
    <source>
        <strain evidence="4">CHK179-7159</strain>
    </source>
</reference>
<keyword evidence="2" id="KW-0813">Transport</keyword>
<dbReference type="AlphaFoldDB" id="A0A9D2L142"/>
<dbReference type="Gene3D" id="3.40.190.10">
    <property type="entry name" value="Periplasmic binding protein-like II"/>
    <property type="match status" value="1"/>
</dbReference>
<accession>A0A9D2L142</accession>
<evidence type="ECO:0000313" key="4">
    <source>
        <dbReference type="EMBL" id="HJA93030.1"/>
    </source>
</evidence>
<dbReference type="SUPFAM" id="SSF53850">
    <property type="entry name" value="Periplasmic binding protein-like II"/>
    <property type="match status" value="1"/>
</dbReference>
<dbReference type="Pfam" id="PF01547">
    <property type="entry name" value="SBP_bac_1"/>
    <property type="match status" value="1"/>
</dbReference>